<feature type="compositionally biased region" description="Basic and acidic residues" evidence="1">
    <location>
        <begin position="33"/>
        <end position="42"/>
    </location>
</feature>
<dbReference type="AlphaFoldDB" id="A0A4Y2AAV4"/>
<dbReference type="Proteomes" id="UP000499080">
    <property type="component" value="Unassembled WGS sequence"/>
</dbReference>
<keyword evidence="3" id="KW-1185">Reference proteome</keyword>
<accession>A0A4Y2AAV4</accession>
<feature type="region of interest" description="Disordered" evidence="1">
    <location>
        <begin position="1"/>
        <end position="76"/>
    </location>
</feature>
<evidence type="ECO:0000313" key="2">
    <source>
        <dbReference type="EMBL" id="GBL76820.1"/>
    </source>
</evidence>
<dbReference type="OrthoDB" id="8197165at2759"/>
<feature type="compositionally biased region" description="Polar residues" evidence="1">
    <location>
        <begin position="1"/>
        <end position="13"/>
    </location>
</feature>
<gene>
    <name evidence="2" type="ORF">AVEN_53480_1</name>
</gene>
<evidence type="ECO:0000313" key="3">
    <source>
        <dbReference type="Proteomes" id="UP000499080"/>
    </source>
</evidence>
<reference evidence="2 3" key="1">
    <citation type="journal article" date="2019" name="Sci. Rep.">
        <title>Orb-weaving spider Araneus ventricosus genome elucidates the spidroin gene catalogue.</title>
        <authorList>
            <person name="Kono N."/>
            <person name="Nakamura H."/>
            <person name="Ohtoshi R."/>
            <person name="Moran D.A.P."/>
            <person name="Shinohara A."/>
            <person name="Yoshida Y."/>
            <person name="Fujiwara M."/>
            <person name="Mori M."/>
            <person name="Tomita M."/>
            <person name="Arakawa K."/>
        </authorList>
    </citation>
    <scope>NUCLEOTIDE SEQUENCE [LARGE SCALE GENOMIC DNA]</scope>
</reference>
<comment type="caution">
    <text evidence="2">The sequence shown here is derived from an EMBL/GenBank/DDBJ whole genome shotgun (WGS) entry which is preliminary data.</text>
</comment>
<sequence>MSEQQTGNTNYGNTAHPFIANLRSRPKTKHRKISNEVHELLEIRAPAPTDQDVYLSESSDIEESKSDFEESDLDSE</sequence>
<organism evidence="2 3">
    <name type="scientific">Araneus ventricosus</name>
    <name type="common">Orbweaver spider</name>
    <name type="synonym">Epeira ventricosa</name>
    <dbReference type="NCBI Taxonomy" id="182803"/>
    <lineage>
        <taxon>Eukaryota</taxon>
        <taxon>Metazoa</taxon>
        <taxon>Ecdysozoa</taxon>
        <taxon>Arthropoda</taxon>
        <taxon>Chelicerata</taxon>
        <taxon>Arachnida</taxon>
        <taxon>Araneae</taxon>
        <taxon>Araneomorphae</taxon>
        <taxon>Entelegynae</taxon>
        <taxon>Araneoidea</taxon>
        <taxon>Araneidae</taxon>
        <taxon>Araneus</taxon>
    </lineage>
</organism>
<protein>
    <submittedName>
        <fullName evidence="2">Uncharacterized protein</fullName>
    </submittedName>
</protein>
<evidence type="ECO:0000256" key="1">
    <source>
        <dbReference type="SAM" id="MobiDB-lite"/>
    </source>
</evidence>
<dbReference type="EMBL" id="BGPR01000010">
    <property type="protein sequence ID" value="GBL76820.1"/>
    <property type="molecule type" value="Genomic_DNA"/>
</dbReference>
<name>A0A4Y2AAV4_ARAVE</name>
<proteinExistence type="predicted"/>